<keyword evidence="4" id="KW-0067">ATP-binding</keyword>
<evidence type="ECO:0000256" key="7">
    <source>
        <dbReference type="ARBA" id="ARBA00049014"/>
    </source>
</evidence>
<dbReference type="InterPro" id="IPR011009">
    <property type="entry name" value="Kinase-like_dom_sf"/>
</dbReference>
<dbReference type="GO" id="GO:0004708">
    <property type="term" value="F:MAP kinase kinase activity"/>
    <property type="evidence" value="ECO:0007669"/>
    <property type="project" value="UniProtKB-EC"/>
</dbReference>
<comment type="catalytic activity">
    <reaction evidence="8">
        <text>L-threonyl-[protein] + ATP = O-phospho-L-threonyl-[protein] + ADP + H(+)</text>
        <dbReference type="Rhea" id="RHEA:46608"/>
        <dbReference type="Rhea" id="RHEA-COMP:11060"/>
        <dbReference type="Rhea" id="RHEA-COMP:11605"/>
        <dbReference type="ChEBI" id="CHEBI:15378"/>
        <dbReference type="ChEBI" id="CHEBI:30013"/>
        <dbReference type="ChEBI" id="CHEBI:30616"/>
        <dbReference type="ChEBI" id="CHEBI:61977"/>
        <dbReference type="ChEBI" id="CHEBI:456216"/>
        <dbReference type="EC" id="2.7.12.2"/>
    </reaction>
</comment>
<evidence type="ECO:0000313" key="12">
    <source>
        <dbReference type="EMBL" id="GMI43246.1"/>
    </source>
</evidence>
<gene>
    <name evidence="12" type="ORF">TrCOL_g2628</name>
</gene>
<evidence type="ECO:0000256" key="8">
    <source>
        <dbReference type="ARBA" id="ARBA00049299"/>
    </source>
</evidence>
<organism evidence="12 13">
    <name type="scientific">Triparma columacea</name>
    <dbReference type="NCBI Taxonomy" id="722753"/>
    <lineage>
        <taxon>Eukaryota</taxon>
        <taxon>Sar</taxon>
        <taxon>Stramenopiles</taxon>
        <taxon>Ochrophyta</taxon>
        <taxon>Bolidophyceae</taxon>
        <taxon>Parmales</taxon>
        <taxon>Triparmaceae</taxon>
        <taxon>Triparma</taxon>
    </lineage>
</organism>
<dbReference type="InterPro" id="IPR008271">
    <property type="entry name" value="Ser/Thr_kinase_AS"/>
</dbReference>
<dbReference type="Pfam" id="PF00069">
    <property type="entry name" value="Pkinase"/>
    <property type="match status" value="1"/>
</dbReference>
<comment type="caution">
    <text evidence="12">The sequence shown here is derived from an EMBL/GenBank/DDBJ whole genome shotgun (WGS) entry which is preliminary data.</text>
</comment>
<dbReference type="InterPro" id="IPR000719">
    <property type="entry name" value="Prot_kinase_dom"/>
</dbReference>
<evidence type="ECO:0000256" key="2">
    <source>
        <dbReference type="ARBA" id="ARBA00022741"/>
    </source>
</evidence>
<feature type="domain" description="Protein kinase" evidence="11">
    <location>
        <begin position="165"/>
        <end position="466"/>
    </location>
</feature>
<comment type="catalytic activity">
    <reaction evidence="9">
        <text>L-tyrosyl-[protein] + ATP = O-phospho-L-tyrosyl-[protein] + ADP + H(+)</text>
        <dbReference type="Rhea" id="RHEA:10596"/>
        <dbReference type="Rhea" id="RHEA-COMP:10136"/>
        <dbReference type="Rhea" id="RHEA-COMP:20101"/>
        <dbReference type="ChEBI" id="CHEBI:15378"/>
        <dbReference type="ChEBI" id="CHEBI:30616"/>
        <dbReference type="ChEBI" id="CHEBI:46858"/>
        <dbReference type="ChEBI" id="CHEBI:61978"/>
        <dbReference type="ChEBI" id="CHEBI:456216"/>
        <dbReference type="EC" id="2.7.12.2"/>
    </reaction>
</comment>
<feature type="compositionally biased region" description="Low complexity" evidence="10">
    <location>
        <begin position="56"/>
        <end position="73"/>
    </location>
</feature>
<reference evidence="13" key="1">
    <citation type="journal article" date="2023" name="Commun. Biol.">
        <title>Genome analysis of Parmales, the sister group of diatoms, reveals the evolutionary specialization of diatoms from phago-mixotrophs to photoautotrophs.</title>
        <authorList>
            <person name="Ban H."/>
            <person name="Sato S."/>
            <person name="Yoshikawa S."/>
            <person name="Yamada K."/>
            <person name="Nakamura Y."/>
            <person name="Ichinomiya M."/>
            <person name="Sato N."/>
            <person name="Blanc-Mathieu R."/>
            <person name="Endo H."/>
            <person name="Kuwata A."/>
            <person name="Ogata H."/>
        </authorList>
    </citation>
    <scope>NUCLEOTIDE SEQUENCE [LARGE SCALE GENOMIC DNA]</scope>
</reference>
<feature type="region of interest" description="Disordered" evidence="10">
    <location>
        <begin position="1"/>
        <end position="119"/>
    </location>
</feature>
<accession>A0A9W7GET7</accession>
<feature type="compositionally biased region" description="Polar residues" evidence="10">
    <location>
        <begin position="81"/>
        <end position="114"/>
    </location>
</feature>
<keyword evidence="2" id="KW-0547">Nucleotide-binding</keyword>
<dbReference type="AlphaFoldDB" id="A0A9W7GET7"/>
<keyword evidence="3" id="KW-0418">Kinase</keyword>
<keyword evidence="13" id="KW-1185">Reference proteome</keyword>
<dbReference type="EMBL" id="BRYA01000190">
    <property type="protein sequence ID" value="GMI43246.1"/>
    <property type="molecule type" value="Genomic_DNA"/>
</dbReference>
<dbReference type="EC" id="2.7.12.2" evidence="6"/>
<dbReference type="Gene3D" id="3.30.200.20">
    <property type="entry name" value="Phosphorylase Kinase, domain 1"/>
    <property type="match status" value="1"/>
</dbReference>
<comment type="catalytic activity">
    <reaction evidence="7">
        <text>L-seryl-[protein] + ATP = O-phospho-L-seryl-[protein] + ADP + H(+)</text>
        <dbReference type="Rhea" id="RHEA:17989"/>
        <dbReference type="Rhea" id="RHEA-COMP:9863"/>
        <dbReference type="Rhea" id="RHEA-COMP:11604"/>
        <dbReference type="ChEBI" id="CHEBI:15378"/>
        <dbReference type="ChEBI" id="CHEBI:29999"/>
        <dbReference type="ChEBI" id="CHEBI:30616"/>
        <dbReference type="ChEBI" id="CHEBI:83421"/>
        <dbReference type="ChEBI" id="CHEBI:456216"/>
        <dbReference type="EC" id="2.7.12.2"/>
    </reaction>
</comment>
<feature type="compositionally biased region" description="Polar residues" evidence="10">
    <location>
        <begin position="19"/>
        <end position="55"/>
    </location>
</feature>
<feature type="compositionally biased region" description="Polar residues" evidence="10">
    <location>
        <begin position="552"/>
        <end position="572"/>
    </location>
</feature>
<keyword evidence="1" id="KW-0808">Transferase</keyword>
<dbReference type="SUPFAM" id="SSF56112">
    <property type="entry name" value="Protein kinase-like (PK-like)"/>
    <property type="match status" value="1"/>
</dbReference>
<evidence type="ECO:0000256" key="9">
    <source>
        <dbReference type="ARBA" id="ARBA00051693"/>
    </source>
</evidence>
<evidence type="ECO:0000256" key="4">
    <source>
        <dbReference type="ARBA" id="ARBA00022840"/>
    </source>
</evidence>
<feature type="compositionally biased region" description="Basic and acidic residues" evidence="10">
    <location>
        <begin position="521"/>
        <end position="548"/>
    </location>
</feature>
<dbReference type="Gene3D" id="1.10.510.10">
    <property type="entry name" value="Transferase(Phosphotransferase) domain 1"/>
    <property type="match status" value="1"/>
</dbReference>
<name>A0A9W7GET7_9STRA</name>
<dbReference type="PROSITE" id="PS50011">
    <property type="entry name" value="PROTEIN_KINASE_DOM"/>
    <property type="match status" value="1"/>
</dbReference>
<dbReference type="PROSITE" id="PS00108">
    <property type="entry name" value="PROTEIN_KINASE_ST"/>
    <property type="match status" value="1"/>
</dbReference>
<evidence type="ECO:0000313" key="13">
    <source>
        <dbReference type="Proteomes" id="UP001165065"/>
    </source>
</evidence>
<evidence type="ECO:0000256" key="5">
    <source>
        <dbReference type="ARBA" id="ARBA00038035"/>
    </source>
</evidence>
<dbReference type="Proteomes" id="UP001165065">
    <property type="component" value="Unassembled WGS sequence"/>
</dbReference>
<proteinExistence type="inferred from homology"/>
<protein>
    <recommendedName>
        <fullName evidence="6">mitogen-activated protein kinase kinase</fullName>
        <ecNumber evidence="6">2.7.12.2</ecNumber>
    </recommendedName>
</protein>
<dbReference type="GO" id="GO:0005524">
    <property type="term" value="F:ATP binding"/>
    <property type="evidence" value="ECO:0007669"/>
    <property type="project" value="UniProtKB-KW"/>
</dbReference>
<dbReference type="OrthoDB" id="10252354at2759"/>
<dbReference type="PANTHER" id="PTHR48013:SF9">
    <property type="entry name" value="DUAL SPECIFICITY MITOGEN-ACTIVATED PROTEIN KINASE KINASE 5"/>
    <property type="match status" value="1"/>
</dbReference>
<sequence>MAFRRKRPQLNLDFVIEPNPTSSGTKNTARSDTSTPEMRNSTSNITMNLPGSRYSSNTSDGPNNHNNSNNHHVNSTHDHLTSSSAQIDFNPQTESQTNSRRTTSGDVISDTTYRSPGLGLSIGPDYVRIHSNSNASASSSCPPSPTSALSSTLQLKSSQPWSTHLHNLSALGRGQCSTVYKSVLLPFPVPPPGQPVPLPPPPRKLYAVKSVQSNDPDKSTQLLREVSLLGTLSCRSLVQFEGAFFARGEVSIVLEYMDRGSLESLIKARLRGRANAGRGDFLFPRPALAGIMYQLLFGLSYLHWYKMSHRDVKPANVLINSAGEVKISDFGIASGRSLSATAGGSLSMSTTAMNTTHVGTSLYMSPERLRGGKYDMQGDVWSLGLVFLECAVGAHPFGGMSEVEIVVTVEDWEGGLGNLMGEEDGGWGRREVEGKEKGWQEIIGLCLLKDPKRRIRSDILVKSPWLKEHCDGDLDTSIVNVRSFLGSELGPQDDDNLSETMVDSMVRSSVGLPREYEKVGRSWTGDEGKEGGWDGGKEEGKGEGKWGEDMEMSTSVNELNDMTMTMSMGGSR</sequence>
<feature type="region of interest" description="Disordered" evidence="10">
    <location>
        <begin position="521"/>
        <end position="572"/>
    </location>
</feature>
<dbReference type="PANTHER" id="PTHR48013">
    <property type="entry name" value="DUAL SPECIFICITY MITOGEN-ACTIVATED PROTEIN KINASE KINASE 5-RELATED"/>
    <property type="match status" value="1"/>
</dbReference>
<dbReference type="SMART" id="SM00220">
    <property type="entry name" value="S_TKc"/>
    <property type="match status" value="1"/>
</dbReference>
<comment type="similarity">
    <text evidence="5">Belongs to the protein kinase superfamily. STE Ser/Thr protein kinase family. MAP kinase kinase subfamily.</text>
</comment>
<evidence type="ECO:0000259" key="11">
    <source>
        <dbReference type="PROSITE" id="PS50011"/>
    </source>
</evidence>
<evidence type="ECO:0000256" key="3">
    <source>
        <dbReference type="ARBA" id="ARBA00022777"/>
    </source>
</evidence>
<evidence type="ECO:0000256" key="10">
    <source>
        <dbReference type="SAM" id="MobiDB-lite"/>
    </source>
</evidence>
<evidence type="ECO:0000256" key="6">
    <source>
        <dbReference type="ARBA" id="ARBA00038999"/>
    </source>
</evidence>
<evidence type="ECO:0000256" key="1">
    <source>
        <dbReference type="ARBA" id="ARBA00022679"/>
    </source>
</evidence>